<dbReference type="AlphaFoldDB" id="A0A1R1X9Y2"/>
<evidence type="ECO:0000313" key="3">
    <source>
        <dbReference type="Proteomes" id="UP000187283"/>
    </source>
</evidence>
<accession>A0A1R1X9Y2</accession>
<keyword evidence="1" id="KW-0732">Signal</keyword>
<feature type="chain" id="PRO_5012571113" evidence="1">
    <location>
        <begin position="21"/>
        <end position="99"/>
    </location>
</feature>
<organism evidence="2 3">
    <name type="scientific">Smittium culicis</name>
    <dbReference type="NCBI Taxonomy" id="133412"/>
    <lineage>
        <taxon>Eukaryota</taxon>
        <taxon>Fungi</taxon>
        <taxon>Fungi incertae sedis</taxon>
        <taxon>Zoopagomycota</taxon>
        <taxon>Kickxellomycotina</taxon>
        <taxon>Harpellomycetes</taxon>
        <taxon>Harpellales</taxon>
        <taxon>Legeriomycetaceae</taxon>
        <taxon>Smittium</taxon>
    </lineage>
</organism>
<evidence type="ECO:0000313" key="2">
    <source>
        <dbReference type="EMBL" id="OMJ11444.1"/>
    </source>
</evidence>
<proteinExistence type="predicted"/>
<comment type="caution">
    <text evidence="2">The sequence shown here is derived from an EMBL/GenBank/DDBJ whole genome shotgun (WGS) entry which is preliminary data.</text>
</comment>
<reference evidence="2 3" key="1">
    <citation type="submission" date="2017-01" db="EMBL/GenBank/DDBJ databases">
        <authorList>
            <person name="Mah S.A."/>
            <person name="Swanson W.J."/>
            <person name="Moy G.W."/>
            <person name="Vacquier V.D."/>
        </authorList>
    </citation>
    <scope>NUCLEOTIDE SEQUENCE [LARGE SCALE GENOMIC DNA]</scope>
    <source>
        <strain evidence="2 3">GSMNP</strain>
    </source>
</reference>
<gene>
    <name evidence="2" type="ORF">AYI70_g9721</name>
</gene>
<dbReference type="EMBL" id="LSSN01004479">
    <property type="protein sequence ID" value="OMJ11444.1"/>
    <property type="molecule type" value="Genomic_DNA"/>
</dbReference>
<protein>
    <submittedName>
        <fullName evidence="2">Uncharacterized protein</fullName>
    </submittedName>
</protein>
<feature type="signal peptide" evidence="1">
    <location>
        <begin position="1"/>
        <end position="20"/>
    </location>
</feature>
<name>A0A1R1X9Y2_9FUNG</name>
<sequence length="99" mass="10894">MKTNVPCCIILVTTYGPVAASPKISRSCSFVDSDLFCRIREVFLDVFVSSNSSGTHLADVISCNPYTISDGVLLLHLFELVLIANKACHNYESQFLFEG</sequence>
<dbReference type="Proteomes" id="UP000187283">
    <property type="component" value="Unassembled WGS sequence"/>
</dbReference>
<keyword evidence="3" id="KW-1185">Reference proteome</keyword>
<evidence type="ECO:0000256" key="1">
    <source>
        <dbReference type="SAM" id="SignalP"/>
    </source>
</evidence>